<dbReference type="PANTHER" id="PTHR48111">
    <property type="entry name" value="REGULATOR OF RPOS"/>
    <property type="match status" value="1"/>
</dbReference>
<dbReference type="PROSITE" id="PS50110">
    <property type="entry name" value="RESPONSE_REGULATORY"/>
    <property type="match status" value="1"/>
</dbReference>
<evidence type="ECO:0000256" key="3">
    <source>
        <dbReference type="ARBA" id="ARBA00023015"/>
    </source>
</evidence>
<dbReference type="STRING" id="154621.RV11_GL003278"/>
<feature type="modified residue" description="4-aspartylphosphate" evidence="6">
    <location>
        <position position="51"/>
    </location>
</feature>
<dbReference type="CDD" id="cd17574">
    <property type="entry name" value="REC_OmpR"/>
    <property type="match status" value="1"/>
</dbReference>
<dbReference type="GO" id="GO:0006355">
    <property type="term" value="P:regulation of DNA-templated transcription"/>
    <property type="evidence" value="ECO:0007669"/>
    <property type="project" value="InterPro"/>
</dbReference>
<evidence type="ECO:0000256" key="7">
    <source>
        <dbReference type="PROSITE-ProRule" id="PRU01091"/>
    </source>
</evidence>
<dbReference type="HOGENOM" id="CLU_000445_30_3_9"/>
<organism evidence="10 11">
    <name type="scientific">Enterococcus phoeniculicola ATCC BAA-412</name>
    <dbReference type="NCBI Taxonomy" id="1158610"/>
    <lineage>
        <taxon>Bacteria</taxon>
        <taxon>Bacillati</taxon>
        <taxon>Bacillota</taxon>
        <taxon>Bacilli</taxon>
        <taxon>Lactobacillales</taxon>
        <taxon>Enterococcaceae</taxon>
        <taxon>Enterococcus</taxon>
    </lineage>
</organism>
<gene>
    <name evidence="10" type="ORF">UC3_00334</name>
</gene>
<dbReference type="PROSITE" id="PS51755">
    <property type="entry name" value="OMPR_PHOB"/>
    <property type="match status" value="1"/>
</dbReference>
<dbReference type="RefSeq" id="WP_010767009.1">
    <property type="nucleotide sequence ID" value="NZ_ASWE01000004.1"/>
</dbReference>
<dbReference type="SUPFAM" id="SSF46894">
    <property type="entry name" value="C-terminal effector domain of the bipartite response regulators"/>
    <property type="match status" value="1"/>
</dbReference>
<evidence type="ECO:0000313" key="10">
    <source>
        <dbReference type="EMBL" id="EOL48783.1"/>
    </source>
</evidence>
<evidence type="ECO:0000256" key="6">
    <source>
        <dbReference type="PROSITE-ProRule" id="PRU00169"/>
    </source>
</evidence>
<evidence type="ECO:0000256" key="4">
    <source>
        <dbReference type="ARBA" id="ARBA00023125"/>
    </source>
</evidence>
<keyword evidence="4 7" id="KW-0238">DNA-binding</keyword>
<dbReference type="SUPFAM" id="SSF52172">
    <property type="entry name" value="CheY-like"/>
    <property type="match status" value="1"/>
</dbReference>
<evidence type="ECO:0000256" key="1">
    <source>
        <dbReference type="ARBA" id="ARBA00022553"/>
    </source>
</evidence>
<evidence type="ECO:0000256" key="5">
    <source>
        <dbReference type="ARBA" id="ARBA00023163"/>
    </source>
</evidence>
<dbReference type="InterPro" id="IPR016032">
    <property type="entry name" value="Sig_transdc_resp-reg_C-effctor"/>
</dbReference>
<dbReference type="InterPro" id="IPR036388">
    <property type="entry name" value="WH-like_DNA-bd_sf"/>
</dbReference>
<accession>R3U5T6</accession>
<dbReference type="Gene3D" id="3.40.50.2300">
    <property type="match status" value="1"/>
</dbReference>
<keyword evidence="3" id="KW-0805">Transcription regulation</keyword>
<evidence type="ECO:0000259" key="9">
    <source>
        <dbReference type="PROSITE" id="PS51755"/>
    </source>
</evidence>
<dbReference type="SMART" id="SM00448">
    <property type="entry name" value="REC"/>
    <property type="match status" value="1"/>
</dbReference>
<name>R3U5T6_9ENTE</name>
<dbReference type="GO" id="GO:0005829">
    <property type="term" value="C:cytosol"/>
    <property type="evidence" value="ECO:0007669"/>
    <property type="project" value="TreeGrafter"/>
</dbReference>
<dbReference type="Proteomes" id="UP000013785">
    <property type="component" value="Unassembled WGS sequence"/>
</dbReference>
<dbReference type="InterPro" id="IPR001867">
    <property type="entry name" value="OmpR/PhoB-type_DNA-bd"/>
</dbReference>
<dbReference type="PANTHER" id="PTHR48111:SF21">
    <property type="entry name" value="DNA-BINDING DUAL MASTER TRANSCRIPTIONAL REGULATOR RPAA"/>
    <property type="match status" value="1"/>
</dbReference>
<dbReference type="eggNOG" id="COG0745">
    <property type="taxonomic scope" value="Bacteria"/>
</dbReference>
<protein>
    <recommendedName>
        <fullName evidence="12">DNA-binding response regulator</fullName>
    </recommendedName>
</protein>
<keyword evidence="11" id="KW-1185">Reference proteome</keyword>
<dbReference type="InterPro" id="IPR001789">
    <property type="entry name" value="Sig_transdc_resp-reg_receiver"/>
</dbReference>
<keyword evidence="5" id="KW-0804">Transcription</keyword>
<evidence type="ECO:0000313" key="11">
    <source>
        <dbReference type="Proteomes" id="UP000013785"/>
    </source>
</evidence>
<keyword evidence="2" id="KW-0902">Two-component regulatory system</keyword>
<evidence type="ECO:0000259" key="8">
    <source>
        <dbReference type="PROSITE" id="PS50110"/>
    </source>
</evidence>
<dbReference type="SMART" id="SM00862">
    <property type="entry name" value="Trans_reg_C"/>
    <property type="match status" value="1"/>
</dbReference>
<dbReference type="GO" id="GO:0000156">
    <property type="term" value="F:phosphorelay response regulator activity"/>
    <property type="evidence" value="ECO:0007669"/>
    <property type="project" value="TreeGrafter"/>
</dbReference>
<dbReference type="InterPro" id="IPR039420">
    <property type="entry name" value="WalR-like"/>
</dbReference>
<dbReference type="Pfam" id="PF00072">
    <property type="entry name" value="Response_reg"/>
    <property type="match status" value="1"/>
</dbReference>
<dbReference type="AlphaFoldDB" id="R3U5T6"/>
<comment type="caution">
    <text evidence="10">The sequence shown here is derived from an EMBL/GenBank/DDBJ whole genome shotgun (WGS) entry which is preliminary data.</text>
</comment>
<dbReference type="Pfam" id="PF00486">
    <property type="entry name" value="Trans_reg_C"/>
    <property type="match status" value="1"/>
</dbReference>
<feature type="domain" description="Response regulatory" evidence="8">
    <location>
        <begin position="3"/>
        <end position="112"/>
    </location>
</feature>
<dbReference type="InterPro" id="IPR011006">
    <property type="entry name" value="CheY-like_superfamily"/>
</dbReference>
<dbReference type="Gene3D" id="1.10.10.10">
    <property type="entry name" value="Winged helix-like DNA-binding domain superfamily/Winged helix DNA-binding domain"/>
    <property type="match status" value="1"/>
</dbReference>
<dbReference type="GO" id="GO:0000976">
    <property type="term" value="F:transcription cis-regulatory region binding"/>
    <property type="evidence" value="ECO:0007669"/>
    <property type="project" value="TreeGrafter"/>
</dbReference>
<dbReference type="CDD" id="cd00383">
    <property type="entry name" value="trans_reg_C"/>
    <property type="match status" value="1"/>
</dbReference>
<keyword evidence="1 6" id="KW-0597">Phosphoprotein</keyword>
<evidence type="ECO:0008006" key="12">
    <source>
        <dbReference type="Google" id="ProtNLM"/>
    </source>
</evidence>
<reference evidence="10 11" key="1">
    <citation type="submission" date="2013-02" db="EMBL/GenBank/DDBJ databases">
        <title>The Genome Sequence of Enterococcus phoeniculicola BAA-412.</title>
        <authorList>
            <consortium name="The Broad Institute Genome Sequencing Platform"/>
            <consortium name="The Broad Institute Genome Sequencing Center for Infectious Disease"/>
            <person name="Earl A.M."/>
            <person name="Gilmore M.S."/>
            <person name="Lebreton F."/>
            <person name="Walker B."/>
            <person name="Young S.K."/>
            <person name="Zeng Q."/>
            <person name="Gargeya S."/>
            <person name="Fitzgerald M."/>
            <person name="Haas B."/>
            <person name="Abouelleil A."/>
            <person name="Alvarado L."/>
            <person name="Arachchi H.M."/>
            <person name="Berlin A.M."/>
            <person name="Chapman S.B."/>
            <person name="Dewar J."/>
            <person name="Goldberg J."/>
            <person name="Griggs A."/>
            <person name="Gujja S."/>
            <person name="Hansen M."/>
            <person name="Howarth C."/>
            <person name="Imamovic A."/>
            <person name="Larimer J."/>
            <person name="McCowan C."/>
            <person name="Murphy C."/>
            <person name="Neiman D."/>
            <person name="Pearson M."/>
            <person name="Priest M."/>
            <person name="Roberts A."/>
            <person name="Saif S."/>
            <person name="Shea T."/>
            <person name="Sisk P."/>
            <person name="Sykes S."/>
            <person name="Wortman J."/>
            <person name="Nusbaum C."/>
            <person name="Birren B."/>
        </authorList>
    </citation>
    <scope>NUCLEOTIDE SEQUENCE [LARGE SCALE GENOMIC DNA]</scope>
    <source>
        <strain evidence="10 11">ATCC BAA-412</strain>
    </source>
</reference>
<feature type="domain" description="OmpR/PhoB-type" evidence="9">
    <location>
        <begin position="119"/>
        <end position="219"/>
    </location>
</feature>
<dbReference type="PATRIC" id="fig|1158610.3.peg.308"/>
<evidence type="ECO:0000256" key="2">
    <source>
        <dbReference type="ARBA" id="ARBA00023012"/>
    </source>
</evidence>
<sequence length="219" mass="24953">MAKIGIVEDDRLLQEALDILFKKEGFEVLHAFSCREGIDLLKSQPDILLLDINLPDGLGFQVCERAKDIPVLFLTARDDEVDMIEAYDQGCEDYIVKPFSTEVLKKKIQVVLRRNAGLSDSFHYLTLSINYKKKQVTQQGELVQLTAKEFQLLEYLTKNVGQVVSKEAILQKVWDLEGSFVGENTVSVTINRLRKKIEVDALQTQYIKNIFGMGYIFGE</sequence>
<dbReference type="OrthoDB" id="2193320at2"/>
<dbReference type="GO" id="GO:0032993">
    <property type="term" value="C:protein-DNA complex"/>
    <property type="evidence" value="ECO:0007669"/>
    <property type="project" value="TreeGrafter"/>
</dbReference>
<feature type="DNA-binding region" description="OmpR/PhoB-type" evidence="7">
    <location>
        <begin position="119"/>
        <end position="219"/>
    </location>
</feature>
<proteinExistence type="predicted"/>
<dbReference type="EMBL" id="AJAT01000007">
    <property type="protein sequence ID" value="EOL48783.1"/>
    <property type="molecule type" value="Genomic_DNA"/>
</dbReference>